<feature type="signal peptide" evidence="5">
    <location>
        <begin position="1"/>
        <end position="22"/>
    </location>
</feature>
<feature type="binding site" evidence="4">
    <location>
        <begin position="212"/>
        <end position="216"/>
    </location>
    <ligand>
        <name>ATP</name>
        <dbReference type="ChEBI" id="CHEBI:30616"/>
    </ligand>
</feature>
<evidence type="ECO:0000313" key="6">
    <source>
        <dbReference type="EMBL" id="EGR31826.1"/>
    </source>
</evidence>
<dbReference type="GeneID" id="14907959"/>
<evidence type="ECO:0000256" key="2">
    <source>
        <dbReference type="ARBA" id="ARBA00022801"/>
    </source>
</evidence>
<evidence type="ECO:0008006" key="8">
    <source>
        <dbReference type="Google" id="ProtNLM"/>
    </source>
</evidence>
<dbReference type="OMA" id="ENPFHRH"/>
<keyword evidence="4" id="KW-0547">Nucleotide-binding</keyword>
<evidence type="ECO:0000256" key="1">
    <source>
        <dbReference type="ARBA" id="ARBA00009283"/>
    </source>
</evidence>
<dbReference type="CDD" id="cd24003">
    <property type="entry name" value="ASKHA_NBD_GDA1_CD39_NTPase"/>
    <property type="match status" value="1"/>
</dbReference>
<dbReference type="Proteomes" id="UP000008983">
    <property type="component" value="Unassembled WGS sequence"/>
</dbReference>
<proteinExistence type="inferred from homology"/>
<evidence type="ECO:0000313" key="7">
    <source>
        <dbReference type="Proteomes" id="UP000008983"/>
    </source>
</evidence>
<dbReference type="RefSeq" id="XP_004035312.1">
    <property type="nucleotide sequence ID" value="XM_004035264.1"/>
</dbReference>
<keyword evidence="2" id="KW-0378">Hydrolase</keyword>
<dbReference type="Gene3D" id="3.30.420.40">
    <property type="match status" value="1"/>
</dbReference>
<dbReference type="GO" id="GO:0017110">
    <property type="term" value="F:nucleoside diphosphate phosphatase activity"/>
    <property type="evidence" value="ECO:0007669"/>
    <property type="project" value="TreeGrafter"/>
</dbReference>
<accession>G0QSI8</accession>
<dbReference type="InParanoid" id="G0QSI8"/>
<dbReference type="AlphaFoldDB" id="G0QSI8"/>
<dbReference type="EMBL" id="GL983812">
    <property type="protein sequence ID" value="EGR31826.1"/>
    <property type="molecule type" value="Genomic_DNA"/>
</dbReference>
<gene>
    <name evidence="6" type="ORF">IMG5_101400</name>
</gene>
<reference evidence="6 7" key="1">
    <citation type="submission" date="2011-07" db="EMBL/GenBank/DDBJ databases">
        <authorList>
            <person name="Coyne R."/>
            <person name="Brami D."/>
            <person name="Johnson J."/>
            <person name="Hostetler J."/>
            <person name="Hannick L."/>
            <person name="Clark T."/>
            <person name="Cassidy-Hanley D."/>
            <person name="Inman J."/>
        </authorList>
    </citation>
    <scope>NUCLEOTIDE SEQUENCE [LARGE SCALE GENOMIC DNA]</scope>
    <source>
        <strain evidence="6 7">G5</strain>
    </source>
</reference>
<dbReference type="GO" id="GO:0009134">
    <property type="term" value="P:nucleoside diphosphate catabolic process"/>
    <property type="evidence" value="ECO:0007669"/>
    <property type="project" value="TreeGrafter"/>
</dbReference>
<dbReference type="GO" id="GO:0005524">
    <property type="term" value="F:ATP binding"/>
    <property type="evidence" value="ECO:0007669"/>
    <property type="project" value="UniProtKB-KW"/>
</dbReference>
<name>G0QSI8_ICHMU</name>
<dbReference type="InterPro" id="IPR000407">
    <property type="entry name" value="GDA1_CD39_NTPase"/>
</dbReference>
<dbReference type="Pfam" id="PF01150">
    <property type="entry name" value="GDA1_CD39"/>
    <property type="match status" value="1"/>
</dbReference>
<evidence type="ECO:0000256" key="4">
    <source>
        <dbReference type="PIRSR" id="PIRSR600407-2"/>
    </source>
</evidence>
<comment type="similarity">
    <text evidence="1">Belongs to the GDA1/CD39 NTPase family.</text>
</comment>
<keyword evidence="5" id="KW-0732">Signal</keyword>
<sequence>MKASQILIIFLILSINSLIANSKIKSHNPSHFLTKYNKKIQQKQSESQDKCYGIVFDCGSSGTRYYVYQWECRSESSLPQLDFSQILSEKVNNPIAKHYTNPQALDSIFNPFFNKIKSIIPEDKHSSTLLMLGATAGMRLITKMQQFVIIDRIRTLFRNSGFLFLGDDRSRVINGEEEAVFLWVAVNYMLKNISLESDVDNPETVTTIDIGGASTQIAFSDIIDNQEAEEFYTLQVPQLPEQKFNFTLKGASELLGMDVSRYEILQSEVKADNISYASCFNQGFENNDTRLGKIVKGQGNPENCINKIRNLFQISNCSYPDEKNCSAKSIFIKGPQGKTTYAVSAALYAKLAYFGDVPEFNPHDLRNAAIEFCKQKHQDVVAKEPKNKFIDIKCYQGLYASTLLIDGYGVGDMQIQSPSEIQTQEPTWALGLLLFELSKRNSDSR</sequence>
<dbReference type="STRING" id="857967.G0QSI8"/>
<organism evidence="6 7">
    <name type="scientific">Ichthyophthirius multifiliis</name>
    <name type="common">White spot disease agent</name>
    <name type="synonym">Ich</name>
    <dbReference type="NCBI Taxonomy" id="5932"/>
    <lineage>
        <taxon>Eukaryota</taxon>
        <taxon>Sar</taxon>
        <taxon>Alveolata</taxon>
        <taxon>Ciliophora</taxon>
        <taxon>Intramacronucleata</taxon>
        <taxon>Oligohymenophorea</taxon>
        <taxon>Hymenostomatida</taxon>
        <taxon>Ophryoglenina</taxon>
        <taxon>Ichthyophthirius</taxon>
    </lineage>
</organism>
<dbReference type="eggNOG" id="KOG1386">
    <property type="taxonomic scope" value="Eukaryota"/>
</dbReference>
<keyword evidence="7" id="KW-1185">Reference proteome</keyword>
<evidence type="ECO:0000256" key="3">
    <source>
        <dbReference type="PIRSR" id="PIRSR600407-1"/>
    </source>
</evidence>
<dbReference type="GO" id="GO:0016020">
    <property type="term" value="C:membrane"/>
    <property type="evidence" value="ECO:0007669"/>
    <property type="project" value="TreeGrafter"/>
</dbReference>
<protein>
    <recommendedName>
        <fullName evidence="8">GDA1/CD39 nucleoside phosphatase family protein</fullName>
    </recommendedName>
</protein>
<dbReference type="PANTHER" id="PTHR11782">
    <property type="entry name" value="ADENOSINE/GUANOSINE DIPHOSPHATASE"/>
    <property type="match status" value="1"/>
</dbReference>
<evidence type="ECO:0000256" key="5">
    <source>
        <dbReference type="SAM" id="SignalP"/>
    </source>
</evidence>
<keyword evidence="4" id="KW-0067">ATP-binding</keyword>
<dbReference type="PANTHER" id="PTHR11782:SF83">
    <property type="entry name" value="GUANOSINE-DIPHOSPHATASE"/>
    <property type="match status" value="1"/>
</dbReference>
<feature type="chain" id="PRO_5003408165" description="GDA1/CD39 nucleoside phosphatase family protein" evidence="5">
    <location>
        <begin position="23"/>
        <end position="445"/>
    </location>
</feature>
<feature type="active site" description="Proton acceptor" evidence="3">
    <location>
        <position position="178"/>
    </location>
</feature>
<dbReference type="Gene3D" id="3.30.420.150">
    <property type="entry name" value="Exopolyphosphatase. Domain 2"/>
    <property type="match status" value="1"/>
</dbReference>
<dbReference type="OrthoDB" id="6372431at2759"/>